<dbReference type="SUPFAM" id="SSF53474">
    <property type="entry name" value="alpha/beta-Hydrolases"/>
    <property type="match status" value="1"/>
</dbReference>
<dbReference type="Pfam" id="PF00561">
    <property type="entry name" value="Abhydrolase_1"/>
    <property type="match status" value="1"/>
</dbReference>
<evidence type="ECO:0000313" key="3">
    <source>
        <dbReference type="Proteomes" id="UP000321046"/>
    </source>
</evidence>
<gene>
    <name evidence="2" type="ORF">FRC96_05840</name>
</gene>
<dbReference type="InterPro" id="IPR000073">
    <property type="entry name" value="AB_hydrolase_1"/>
</dbReference>
<dbReference type="EMBL" id="VOSL01000025">
    <property type="protein sequence ID" value="TXD39791.1"/>
    <property type="molecule type" value="Genomic_DNA"/>
</dbReference>
<dbReference type="PRINTS" id="PR00111">
    <property type="entry name" value="ABHYDROLASE"/>
</dbReference>
<dbReference type="Proteomes" id="UP000321046">
    <property type="component" value="Unassembled WGS sequence"/>
</dbReference>
<dbReference type="GO" id="GO:0016787">
    <property type="term" value="F:hydrolase activity"/>
    <property type="evidence" value="ECO:0007669"/>
    <property type="project" value="UniProtKB-KW"/>
</dbReference>
<comment type="caution">
    <text evidence="2">The sequence shown here is derived from an EMBL/GenBank/DDBJ whole genome shotgun (WGS) entry which is preliminary data.</text>
</comment>
<dbReference type="AlphaFoldDB" id="A0A5C6XN80"/>
<proteinExistence type="predicted"/>
<protein>
    <submittedName>
        <fullName evidence="2">Alpha/beta hydrolase</fullName>
    </submittedName>
</protein>
<dbReference type="Gene3D" id="3.40.50.1820">
    <property type="entry name" value="alpha/beta hydrolase"/>
    <property type="match status" value="1"/>
</dbReference>
<organism evidence="2 3">
    <name type="scientific">Lujinxingia vulgaris</name>
    <dbReference type="NCBI Taxonomy" id="2600176"/>
    <lineage>
        <taxon>Bacteria</taxon>
        <taxon>Deltaproteobacteria</taxon>
        <taxon>Bradymonadales</taxon>
        <taxon>Lujinxingiaceae</taxon>
        <taxon>Lujinxingia</taxon>
    </lineage>
</organism>
<dbReference type="PANTHER" id="PTHR46438">
    <property type="entry name" value="ALPHA/BETA-HYDROLASES SUPERFAMILY PROTEIN"/>
    <property type="match status" value="1"/>
</dbReference>
<dbReference type="RefSeq" id="WP_146973570.1">
    <property type="nucleotide sequence ID" value="NZ_VOSL01000025.1"/>
</dbReference>
<dbReference type="OrthoDB" id="5495375at2"/>
<evidence type="ECO:0000259" key="1">
    <source>
        <dbReference type="Pfam" id="PF00561"/>
    </source>
</evidence>
<feature type="domain" description="AB hydrolase-1" evidence="1">
    <location>
        <begin position="52"/>
        <end position="161"/>
    </location>
</feature>
<keyword evidence="2" id="KW-0378">Hydrolase</keyword>
<reference evidence="2 3" key="1">
    <citation type="submission" date="2019-08" db="EMBL/GenBank/DDBJ databases">
        <title>Bradymonadales sp. TMQ2.</title>
        <authorList>
            <person name="Liang Q."/>
        </authorList>
    </citation>
    <scope>NUCLEOTIDE SEQUENCE [LARGE SCALE GENOMIC DNA]</scope>
    <source>
        <strain evidence="2 3">TMQ2</strain>
    </source>
</reference>
<name>A0A5C6XN80_9DELT</name>
<dbReference type="InterPro" id="IPR029058">
    <property type="entry name" value="AB_hydrolase_fold"/>
</dbReference>
<accession>A0A5C6XN80</accession>
<evidence type="ECO:0000313" key="2">
    <source>
        <dbReference type="EMBL" id="TXD39791.1"/>
    </source>
</evidence>
<sequence length="292" mass="31914">MTSIFKSEEARVDLVGWHERFRQNIGAPTEARRVETSFGETHLLVGGPEEAPPLVLLHGALASSAHALRELEGLLEHYRVYAIDILGQSAMSADVRLAVGDDTYGRWLDEVFALLGLDEALVVGVSWGGFVAIRLAALAPERIAKLALLVPAGMVKSPISSSWKMGWPMTKFMMAPSEKRLRGFLSRLLTTMDDEWVGYLGAAFTGFHLNMKVPALAQVEDLQRFTSPVLVLGADEDLSFPGEAVVARASELFPNLQKARVLEGSKHCPPTTEAFRTALVSELHAFFQGASR</sequence>